<dbReference type="Proteomes" id="UP000777784">
    <property type="component" value="Unassembled WGS sequence"/>
</dbReference>
<evidence type="ECO:0000313" key="3">
    <source>
        <dbReference type="Proteomes" id="UP000777784"/>
    </source>
</evidence>
<sequence>MNRHEIPRADPAGENGEPVLDPPPRVVREIRLGRAGPGPAKGKDDFLLKKQVIDLFDEMTRVDNGQIERIDIQGGLPFRVFVES</sequence>
<proteinExistence type="predicted"/>
<comment type="caution">
    <text evidence="2">The sequence shown here is derived from an EMBL/GenBank/DDBJ whole genome shotgun (WGS) entry which is preliminary data.</text>
</comment>
<feature type="region of interest" description="Disordered" evidence="1">
    <location>
        <begin position="1"/>
        <end position="24"/>
    </location>
</feature>
<dbReference type="AlphaFoldDB" id="A0A948RXY6"/>
<protein>
    <submittedName>
        <fullName evidence="2">Uncharacterized protein</fullName>
    </submittedName>
</protein>
<organism evidence="2 3">
    <name type="scientific">Eiseniibacteriota bacterium</name>
    <dbReference type="NCBI Taxonomy" id="2212470"/>
    <lineage>
        <taxon>Bacteria</taxon>
        <taxon>Candidatus Eiseniibacteriota</taxon>
    </lineage>
</organism>
<name>A0A948RXY6_UNCEI</name>
<reference evidence="2" key="1">
    <citation type="submission" date="2021-05" db="EMBL/GenBank/DDBJ databases">
        <title>Energy efficiency and biological interactions define the core microbiome of deep oligotrophic groundwater.</title>
        <authorList>
            <person name="Mehrshad M."/>
            <person name="Lopez-Fernandez M."/>
            <person name="Bell E."/>
            <person name="Bernier-Latmani R."/>
            <person name="Bertilsson S."/>
            <person name="Dopson M."/>
        </authorList>
    </citation>
    <scope>NUCLEOTIDE SEQUENCE</scope>
    <source>
        <strain evidence="2">Modern_marine.mb.64</strain>
    </source>
</reference>
<dbReference type="EMBL" id="JAHJDP010000083">
    <property type="protein sequence ID" value="MBU2692011.1"/>
    <property type="molecule type" value="Genomic_DNA"/>
</dbReference>
<gene>
    <name evidence="2" type="ORF">KJ970_13915</name>
</gene>
<evidence type="ECO:0000313" key="2">
    <source>
        <dbReference type="EMBL" id="MBU2692011.1"/>
    </source>
</evidence>
<accession>A0A948RXY6</accession>
<evidence type="ECO:0000256" key="1">
    <source>
        <dbReference type="SAM" id="MobiDB-lite"/>
    </source>
</evidence>